<organism evidence="1 2">
    <name type="scientific">Aneurinibacillus thermoaerophilus</name>
    <dbReference type="NCBI Taxonomy" id="143495"/>
    <lineage>
        <taxon>Bacteria</taxon>
        <taxon>Bacillati</taxon>
        <taxon>Bacillota</taxon>
        <taxon>Bacilli</taxon>
        <taxon>Bacillales</taxon>
        <taxon>Paenibacillaceae</taxon>
        <taxon>Aneurinibacillus group</taxon>
        <taxon>Aneurinibacillus</taxon>
    </lineage>
</organism>
<evidence type="ECO:0000313" key="2">
    <source>
        <dbReference type="Proteomes" id="UP000198956"/>
    </source>
</evidence>
<dbReference type="RefSeq" id="WP_057898658.1">
    <property type="nucleotide sequence ID" value="NZ_FNDE01000046.1"/>
</dbReference>
<dbReference type="AlphaFoldDB" id="A0A1G8EN58"/>
<proteinExistence type="predicted"/>
<evidence type="ECO:0000313" key="1">
    <source>
        <dbReference type="EMBL" id="SDH71344.1"/>
    </source>
</evidence>
<name>A0A1G8EN58_ANETH</name>
<dbReference type="Proteomes" id="UP000198956">
    <property type="component" value="Unassembled WGS sequence"/>
</dbReference>
<dbReference type="SUPFAM" id="SSF56563">
    <property type="entry name" value="Major capsid protein gp5"/>
    <property type="match status" value="1"/>
</dbReference>
<protein>
    <submittedName>
        <fullName evidence="1">Phage major capsid protein, HK97 family</fullName>
    </submittedName>
</protein>
<dbReference type="Pfam" id="PF20036">
    <property type="entry name" value="Gp13-like"/>
    <property type="match status" value="1"/>
</dbReference>
<sequence length="319" mass="34517">MTTRIADVIIPEVFNPYVVNRTTQLSALYQSGIVATSPEFDSLASQATQTIHLPFWNDLDGVSEVLSDTNPLVPGKITSGQDEAVIFRRGRAWASNDLAGALAGSDPAKAIGDLVASYWSREMQRITMLMLKGVFSSPSMENNVHDISAQTGDAANFTGTTFIDAVQKLGDAKEKLTAIVMHSATEASLAKQNLIQNVQPADGSPSVKTYMGKRVIVDDACPVENGIYTSYIFGEGAIALGNGSPVRFVPTETDRDSLVGDDYLINRKTFILHIRGVAFTKNTMAGSSPSDSEIALAANWNRVYDPKKIRVVQFKHKLA</sequence>
<dbReference type="OrthoDB" id="6440753at2"/>
<dbReference type="EMBL" id="FNDE01000046">
    <property type="protein sequence ID" value="SDH71344.1"/>
    <property type="molecule type" value="Genomic_DNA"/>
</dbReference>
<dbReference type="InterPro" id="IPR045404">
    <property type="entry name" value="Gp13-like"/>
</dbReference>
<accession>A0A1G8EN58</accession>
<gene>
    <name evidence="1" type="ORF">SAMN04489735_104612</name>
</gene>
<reference evidence="1 2" key="1">
    <citation type="submission" date="2016-10" db="EMBL/GenBank/DDBJ databases">
        <authorList>
            <person name="de Groot N.N."/>
        </authorList>
    </citation>
    <scope>NUCLEOTIDE SEQUENCE [LARGE SCALE GENOMIC DNA]</scope>
    <source>
        <strain evidence="1 2">L 420-91</strain>
    </source>
</reference>